<feature type="domain" description="RNA polymerase sigma factor 70 region 4 type 2" evidence="7">
    <location>
        <begin position="157"/>
        <end position="205"/>
    </location>
</feature>
<name>A0A0F9X318_9ZZZZ</name>
<dbReference type="InterPro" id="IPR013249">
    <property type="entry name" value="RNA_pol_sigma70_r4_t2"/>
</dbReference>
<accession>A0A0F9X318</accession>
<evidence type="ECO:0000259" key="6">
    <source>
        <dbReference type="Pfam" id="PF04542"/>
    </source>
</evidence>
<evidence type="ECO:0000256" key="1">
    <source>
        <dbReference type="ARBA" id="ARBA00010641"/>
    </source>
</evidence>
<evidence type="ECO:0000256" key="5">
    <source>
        <dbReference type="ARBA" id="ARBA00023163"/>
    </source>
</evidence>
<dbReference type="Pfam" id="PF04542">
    <property type="entry name" value="Sigma70_r2"/>
    <property type="match status" value="1"/>
</dbReference>
<keyword evidence="4" id="KW-0238">DNA-binding</keyword>
<evidence type="ECO:0000256" key="2">
    <source>
        <dbReference type="ARBA" id="ARBA00023015"/>
    </source>
</evidence>
<dbReference type="PANTHER" id="PTHR43133">
    <property type="entry name" value="RNA POLYMERASE ECF-TYPE SIGMA FACTO"/>
    <property type="match status" value="1"/>
</dbReference>
<dbReference type="InterPro" id="IPR013325">
    <property type="entry name" value="RNA_pol_sigma_r2"/>
</dbReference>
<sequence>MNRKASKPPKGAAASDDAAAISDVVALDDEQLVWRVRSGDMQAFGVLVGRYQDRIFNLVLRMCSRRAEAEELAQDVFLRALERIDQFKGRSRFYTWLFRIAANLAISHRRRSRRIRFYSMDSIDDDPAPGQALTAETAERREANPADAAIAAETQAIVAAALEEMDEPFRIVLVLRDMQDMDYAEMAEVLGIPVGTVKSRLFRARCLMRERLEGLQP</sequence>
<comment type="caution">
    <text evidence="8">The sequence shown here is derived from an EMBL/GenBank/DDBJ whole genome shotgun (WGS) entry which is preliminary data.</text>
</comment>
<dbReference type="Pfam" id="PF08281">
    <property type="entry name" value="Sigma70_r4_2"/>
    <property type="match status" value="1"/>
</dbReference>
<evidence type="ECO:0000256" key="3">
    <source>
        <dbReference type="ARBA" id="ARBA00023082"/>
    </source>
</evidence>
<dbReference type="SUPFAM" id="SSF88659">
    <property type="entry name" value="Sigma3 and sigma4 domains of RNA polymerase sigma factors"/>
    <property type="match status" value="1"/>
</dbReference>
<dbReference type="EMBL" id="LAZR01000154">
    <property type="protein sequence ID" value="KKN85873.1"/>
    <property type="molecule type" value="Genomic_DNA"/>
</dbReference>
<feature type="domain" description="RNA polymerase sigma-70 region 2" evidence="6">
    <location>
        <begin position="47"/>
        <end position="114"/>
    </location>
</feature>
<dbReference type="GO" id="GO:0006352">
    <property type="term" value="P:DNA-templated transcription initiation"/>
    <property type="evidence" value="ECO:0007669"/>
    <property type="project" value="InterPro"/>
</dbReference>
<dbReference type="GO" id="GO:0016987">
    <property type="term" value="F:sigma factor activity"/>
    <property type="evidence" value="ECO:0007669"/>
    <property type="project" value="UniProtKB-KW"/>
</dbReference>
<protein>
    <recommendedName>
        <fullName evidence="9">RNA polymerase sigma factor</fullName>
    </recommendedName>
</protein>
<evidence type="ECO:0000259" key="7">
    <source>
        <dbReference type="Pfam" id="PF08281"/>
    </source>
</evidence>
<comment type="similarity">
    <text evidence="1">Belongs to the sigma-70 factor family. ECF subfamily.</text>
</comment>
<dbReference type="InterPro" id="IPR013324">
    <property type="entry name" value="RNA_pol_sigma_r3/r4-like"/>
</dbReference>
<keyword evidence="5" id="KW-0804">Transcription</keyword>
<dbReference type="InterPro" id="IPR014284">
    <property type="entry name" value="RNA_pol_sigma-70_dom"/>
</dbReference>
<dbReference type="NCBIfam" id="TIGR02937">
    <property type="entry name" value="sigma70-ECF"/>
    <property type="match status" value="1"/>
</dbReference>
<dbReference type="InterPro" id="IPR000838">
    <property type="entry name" value="RNA_pol_sigma70_ECF_CS"/>
</dbReference>
<gene>
    <name evidence="8" type="ORF">LCGC14_0274910</name>
</gene>
<dbReference type="CDD" id="cd06171">
    <property type="entry name" value="Sigma70_r4"/>
    <property type="match status" value="1"/>
</dbReference>
<dbReference type="PANTHER" id="PTHR43133:SF51">
    <property type="entry name" value="RNA POLYMERASE SIGMA FACTOR"/>
    <property type="match status" value="1"/>
</dbReference>
<dbReference type="InterPro" id="IPR007627">
    <property type="entry name" value="RNA_pol_sigma70_r2"/>
</dbReference>
<dbReference type="AlphaFoldDB" id="A0A0F9X318"/>
<proteinExistence type="inferred from homology"/>
<reference evidence="8" key="1">
    <citation type="journal article" date="2015" name="Nature">
        <title>Complex archaea that bridge the gap between prokaryotes and eukaryotes.</title>
        <authorList>
            <person name="Spang A."/>
            <person name="Saw J.H."/>
            <person name="Jorgensen S.L."/>
            <person name="Zaremba-Niedzwiedzka K."/>
            <person name="Martijn J."/>
            <person name="Lind A.E."/>
            <person name="van Eijk R."/>
            <person name="Schleper C."/>
            <person name="Guy L."/>
            <person name="Ettema T.J."/>
        </authorList>
    </citation>
    <scope>NUCLEOTIDE SEQUENCE</scope>
</reference>
<evidence type="ECO:0000313" key="8">
    <source>
        <dbReference type="EMBL" id="KKN85873.1"/>
    </source>
</evidence>
<evidence type="ECO:0008006" key="9">
    <source>
        <dbReference type="Google" id="ProtNLM"/>
    </source>
</evidence>
<dbReference type="Gene3D" id="1.10.1740.10">
    <property type="match status" value="1"/>
</dbReference>
<organism evidence="8">
    <name type="scientific">marine sediment metagenome</name>
    <dbReference type="NCBI Taxonomy" id="412755"/>
    <lineage>
        <taxon>unclassified sequences</taxon>
        <taxon>metagenomes</taxon>
        <taxon>ecological metagenomes</taxon>
    </lineage>
</organism>
<keyword evidence="2" id="KW-0805">Transcription regulation</keyword>
<dbReference type="InterPro" id="IPR039425">
    <property type="entry name" value="RNA_pol_sigma-70-like"/>
</dbReference>
<dbReference type="InterPro" id="IPR036388">
    <property type="entry name" value="WH-like_DNA-bd_sf"/>
</dbReference>
<dbReference type="PROSITE" id="PS01063">
    <property type="entry name" value="SIGMA70_ECF"/>
    <property type="match status" value="1"/>
</dbReference>
<dbReference type="Gene3D" id="1.10.10.10">
    <property type="entry name" value="Winged helix-like DNA-binding domain superfamily/Winged helix DNA-binding domain"/>
    <property type="match status" value="1"/>
</dbReference>
<evidence type="ECO:0000256" key="4">
    <source>
        <dbReference type="ARBA" id="ARBA00023125"/>
    </source>
</evidence>
<keyword evidence="3" id="KW-0731">Sigma factor</keyword>
<dbReference type="SUPFAM" id="SSF88946">
    <property type="entry name" value="Sigma2 domain of RNA polymerase sigma factors"/>
    <property type="match status" value="1"/>
</dbReference>
<dbReference type="GO" id="GO:0003677">
    <property type="term" value="F:DNA binding"/>
    <property type="evidence" value="ECO:0007669"/>
    <property type="project" value="UniProtKB-KW"/>
</dbReference>